<dbReference type="InParanoid" id="G2XPD9"/>
<name>G2XPD9_BOTF4</name>
<organism evidence="1 2">
    <name type="scientific">Botryotinia fuckeliana (strain T4)</name>
    <name type="common">Noble rot fungus</name>
    <name type="synonym">Botrytis cinerea</name>
    <dbReference type="NCBI Taxonomy" id="999810"/>
    <lineage>
        <taxon>Eukaryota</taxon>
        <taxon>Fungi</taxon>
        <taxon>Dikarya</taxon>
        <taxon>Ascomycota</taxon>
        <taxon>Pezizomycotina</taxon>
        <taxon>Leotiomycetes</taxon>
        <taxon>Helotiales</taxon>
        <taxon>Sclerotiniaceae</taxon>
        <taxon>Botrytis</taxon>
    </lineage>
</organism>
<evidence type="ECO:0000313" key="2">
    <source>
        <dbReference type="Proteomes" id="UP000008177"/>
    </source>
</evidence>
<dbReference type="Proteomes" id="UP000008177">
    <property type="component" value="Unplaced contigs"/>
</dbReference>
<evidence type="ECO:0000313" key="1">
    <source>
        <dbReference type="EMBL" id="CCD42745.1"/>
    </source>
</evidence>
<sequence>MPLEFGCSYIAAIRETMSCANDIIDDPESKIPLNSSFHHTENSTLEISFSVSALERL</sequence>
<dbReference type="HOGENOM" id="CLU_2996250_0_0_1"/>
<protein>
    <submittedName>
        <fullName evidence="1">Uncharacterized protein</fullName>
    </submittedName>
</protein>
<accession>G2XPD9</accession>
<dbReference type="AlphaFoldDB" id="G2XPD9"/>
<reference evidence="2" key="1">
    <citation type="journal article" date="2011" name="PLoS Genet.">
        <title>Genomic analysis of the necrotrophic fungal pathogens Sclerotinia sclerotiorum and Botrytis cinerea.</title>
        <authorList>
            <person name="Amselem J."/>
            <person name="Cuomo C.A."/>
            <person name="van Kan J.A."/>
            <person name="Viaud M."/>
            <person name="Benito E.P."/>
            <person name="Couloux A."/>
            <person name="Coutinho P.M."/>
            <person name="de Vries R.P."/>
            <person name="Dyer P.S."/>
            <person name="Fillinger S."/>
            <person name="Fournier E."/>
            <person name="Gout L."/>
            <person name="Hahn M."/>
            <person name="Kohn L."/>
            <person name="Lapalu N."/>
            <person name="Plummer K.M."/>
            <person name="Pradier J.M."/>
            <person name="Quevillon E."/>
            <person name="Sharon A."/>
            <person name="Simon A."/>
            <person name="ten Have A."/>
            <person name="Tudzynski B."/>
            <person name="Tudzynski P."/>
            <person name="Wincker P."/>
            <person name="Andrew M."/>
            <person name="Anthouard V."/>
            <person name="Beever R.E."/>
            <person name="Beffa R."/>
            <person name="Benoit I."/>
            <person name="Bouzid O."/>
            <person name="Brault B."/>
            <person name="Chen Z."/>
            <person name="Choquer M."/>
            <person name="Collemare J."/>
            <person name="Cotton P."/>
            <person name="Danchin E.G."/>
            <person name="Da Silva C."/>
            <person name="Gautier A."/>
            <person name="Giraud C."/>
            <person name="Giraud T."/>
            <person name="Gonzalez C."/>
            <person name="Grossetete S."/>
            <person name="Guldener U."/>
            <person name="Henrissat B."/>
            <person name="Howlett B.J."/>
            <person name="Kodira C."/>
            <person name="Kretschmer M."/>
            <person name="Lappartient A."/>
            <person name="Leroch M."/>
            <person name="Levis C."/>
            <person name="Mauceli E."/>
            <person name="Neuveglise C."/>
            <person name="Oeser B."/>
            <person name="Pearson M."/>
            <person name="Poulain J."/>
            <person name="Poussereau N."/>
            <person name="Quesneville H."/>
            <person name="Rascle C."/>
            <person name="Schumacher J."/>
            <person name="Segurens B."/>
            <person name="Sexton A."/>
            <person name="Silva E."/>
            <person name="Sirven C."/>
            <person name="Soanes D.M."/>
            <person name="Talbot N.J."/>
            <person name="Templeton M."/>
            <person name="Yandava C."/>
            <person name="Yarden O."/>
            <person name="Zeng Q."/>
            <person name="Rollins J.A."/>
            <person name="Lebrun M.H."/>
            <person name="Dickman M."/>
        </authorList>
    </citation>
    <scope>NUCLEOTIDE SEQUENCE [LARGE SCALE GENOMIC DNA]</scope>
    <source>
        <strain evidence="2">T4</strain>
    </source>
</reference>
<proteinExistence type="predicted"/>
<dbReference type="EMBL" id="FQ790248">
    <property type="protein sequence ID" value="CCD42745.1"/>
    <property type="molecule type" value="Genomic_DNA"/>
</dbReference>
<gene>
    <name evidence="1" type="ORF">BofuT4_uP073570.1</name>
</gene>